<organism evidence="2 3">
    <name type="scientific">Spirosoma liriopis</name>
    <dbReference type="NCBI Taxonomy" id="2937440"/>
    <lineage>
        <taxon>Bacteria</taxon>
        <taxon>Pseudomonadati</taxon>
        <taxon>Bacteroidota</taxon>
        <taxon>Cytophagia</taxon>
        <taxon>Cytophagales</taxon>
        <taxon>Cytophagaceae</taxon>
        <taxon>Spirosoma</taxon>
    </lineage>
</organism>
<accession>A0ABT0HHT5</accession>
<protein>
    <submittedName>
        <fullName evidence="2">SHOCT domain-containing protein</fullName>
    </submittedName>
</protein>
<feature type="compositionally biased region" description="Polar residues" evidence="1">
    <location>
        <begin position="25"/>
        <end position="35"/>
    </location>
</feature>
<comment type="caution">
    <text evidence="2">The sequence shown here is derived from an EMBL/GenBank/DDBJ whole genome shotgun (WGS) entry which is preliminary data.</text>
</comment>
<proteinExistence type="predicted"/>
<evidence type="ECO:0000256" key="1">
    <source>
        <dbReference type="SAM" id="MobiDB-lite"/>
    </source>
</evidence>
<sequence>MTCFVGLLLVSQPSKAQQDGKPRPVTQQEARTQQPDAKRLKAGYQTQVPGWILSAGDTLQLGQGSKEDKGFVYIHTLSASDDADAQKSLNHTYSGQKVVLKELIARGSAENGFGVYGVISPGALPPYYIALDSAVNAGELLPPIKYRPSAAASPALPAKIAQELIKLKAALDAGTLTQQEYESRRRKLLN</sequence>
<dbReference type="Proteomes" id="UP001202180">
    <property type="component" value="Unassembled WGS sequence"/>
</dbReference>
<dbReference type="EMBL" id="JALPRF010000001">
    <property type="protein sequence ID" value="MCK8491732.1"/>
    <property type="molecule type" value="Genomic_DNA"/>
</dbReference>
<gene>
    <name evidence="2" type="ORF">M0L20_07700</name>
</gene>
<reference evidence="2 3" key="1">
    <citation type="submission" date="2022-04" db="EMBL/GenBank/DDBJ databases">
        <title>Spirosoma sp. strain RP8 genome sequencing and assembly.</title>
        <authorList>
            <person name="Jung Y."/>
        </authorList>
    </citation>
    <scope>NUCLEOTIDE SEQUENCE [LARGE SCALE GENOMIC DNA]</scope>
    <source>
        <strain evidence="2 3">RP8</strain>
    </source>
</reference>
<evidence type="ECO:0000313" key="3">
    <source>
        <dbReference type="Proteomes" id="UP001202180"/>
    </source>
</evidence>
<keyword evidence="3" id="KW-1185">Reference proteome</keyword>
<feature type="region of interest" description="Disordered" evidence="1">
    <location>
        <begin position="14"/>
        <end position="40"/>
    </location>
</feature>
<name>A0ABT0HHT5_9BACT</name>
<dbReference type="RefSeq" id="WP_248476347.1">
    <property type="nucleotide sequence ID" value="NZ_JALPRF010000001.1"/>
</dbReference>
<evidence type="ECO:0000313" key="2">
    <source>
        <dbReference type="EMBL" id="MCK8491732.1"/>
    </source>
</evidence>